<evidence type="ECO:0000256" key="1">
    <source>
        <dbReference type="ARBA" id="ARBA00004442"/>
    </source>
</evidence>
<dbReference type="Proteomes" id="UP000249645">
    <property type="component" value="Unassembled WGS sequence"/>
</dbReference>
<accession>A0A2W5ED59</accession>
<dbReference type="SUPFAM" id="SSF56935">
    <property type="entry name" value="Porins"/>
    <property type="match status" value="1"/>
</dbReference>
<gene>
    <name evidence="4" type="ORF">DI598_19600</name>
</gene>
<keyword evidence="3" id="KW-0998">Cell outer membrane</keyword>
<dbReference type="EMBL" id="QFOI01000634">
    <property type="protein sequence ID" value="PZP39934.1"/>
    <property type="molecule type" value="Genomic_DNA"/>
</dbReference>
<evidence type="ECO:0000313" key="5">
    <source>
        <dbReference type="Proteomes" id="UP000249645"/>
    </source>
</evidence>
<evidence type="ECO:0000313" key="4">
    <source>
        <dbReference type="EMBL" id="PZP39934.1"/>
    </source>
</evidence>
<evidence type="ECO:0000256" key="2">
    <source>
        <dbReference type="ARBA" id="ARBA00023136"/>
    </source>
</evidence>
<keyword evidence="4" id="KW-0675">Receptor</keyword>
<name>A0A2W5ED59_9SPHI</name>
<protein>
    <submittedName>
        <fullName evidence="4">TonB-dependent receptor</fullName>
    </submittedName>
</protein>
<comment type="subcellular location">
    <subcellularLocation>
        <location evidence="1">Cell outer membrane</location>
    </subcellularLocation>
</comment>
<proteinExistence type="predicted"/>
<organism evidence="4 5">
    <name type="scientific">Pseudopedobacter saltans</name>
    <dbReference type="NCBI Taxonomy" id="151895"/>
    <lineage>
        <taxon>Bacteria</taxon>
        <taxon>Pseudomonadati</taxon>
        <taxon>Bacteroidota</taxon>
        <taxon>Sphingobacteriia</taxon>
        <taxon>Sphingobacteriales</taxon>
        <taxon>Sphingobacteriaceae</taxon>
        <taxon>Pseudopedobacter</taxon>
    </lineage>
</organism>
<sequence>WNGIYEGNIPLYGRRFNELGMKKDSTYYNDQTDNYVQNHYQLFWNQKLSSNLNLNIGSFLSRGYGYYQEYKVDAKYNSYGLAPYVPAVGDTISRTDLIRQRWLNNYFYGQTFALQYKKDADELTLGGAWTRYDGKHYGYVLWTQNGGTTNDYKYYGDLPAHKYDQNIYLKWMHNFNSYWNLFADAQYRHVKHEINGYDDDTTLYINRSFNFFNPKIGISYVRNGYNAFFSYAMANKEPGRNDFQTSASQQPKSERLHDFELGISKTEKKYNWGATFYYMKYKDQLVLTGIMNDVGAFTRINVPNSYRAGIELQGSYTFADWITANANITFSKNKIKDFTAYYDVYDDIYQSNPLDKQQSVDYHNTDISFSPNIVGSASINIQPTRDLSLSFIGKYVGKQYLDNTQDNTRKISDYYNQDFRVIYSLKTSLVKQIDIVGYIYNAFDKMYDTNGAAYSFWVDGNTKPSNYNYYFPYAGRHYSIGVNISL</sequence>
<evidence type="ECO:0000256" key="3">
    <source>
        <dbReference type="ARBA" id="ARBA00023237"/>
    </source>
</evidence>
<reference evidence="4 5" key="1">
    <citation type="submission" date="2017-11" db="EMBL/GenBank/DDBJ databases">
        <title>Infants hospitalized years apart are colonized by the same room-sourced microbial strains.</title>
        <authorList>
            <person name="Brooks B."/>
            <person name="Olm M.R."/>
            <person name="Firek B.A."/>
            <person name="Baker R."/>
            <person name="Thomas B.C."/>
            <person name="Morowitz M.J."/>
            <person name="Banfield J.F."/>
        </authorList>
    </citation>
    <scope>NUCLEOTIDE SEQUENCE [LARGE SCALE GENOMIC DNA]</scope>
    <source>
        <strain evidence="4">S2_009_000_R2_76</strain>
    </source>
</reference>
<feature type="non-terminal residue" evidence="4">
    <location>
        <position position="1"/>
    </location>
</feature>
<dbReference type="GO" id="GO:0009279">
    <property type="term" value="C:cell outer membrane"/>
    <property type="evidence" value="ECO:0007669"/>
    <property type="project" value="UniProtKB-SubCell"/>
</dbReference>
<comment type="caution">
    <text evidence="4">The sequence shown here is derived from an EMBL/GenBank/DDBJ whole genome shotgun (WGS) entry which is preliminary data.</text>
</comment>
<dbReference type="InterPro" id="IPR036942">
    <property type="entry name" value="Beta-barrel_TonB_sf"/>
</dbReference>
<keyword evidence="2" id="KW-0472">Membrane</keyword>
<dbReference type="Gene3D" id="2.40.170.20">
    <property type="entry name" value="TonB-dependent receptor, beta-barrel domain"/>
    <property type="match status" value="1"/>
</dbReference>
<dbReference type="AlphaFoldDB" id="A0A2W5ED59"/>